<dbReference type="SUPFAM" id="SSF55166">
    <property type="entry name" value="Hedgehog/DD-peptidase"/>
    <property type="match status" value="1"/>
</dbReference>
<dbReference type="AlphaFoldDB" id="A0A3D9BGN6"/>
<dbReference type="Gene3D" id="2.180.10.10">
    <property type="entry name" value="RHS repeat-associated core"/>
    <property type="match status" value="1"/>
</dbReference>
<dbReference type="InterPro" id="IPR022385">
    <property type="entry name" value="Rhs_assc_core"/>
</dbReference>
<dbReference type="NCBIfam" id="TIGR03696">
    <property type="entry name" value="Rhs_assc_core"/>
    <property type="match status" value="1"/>
</dbReference>
<dbReference type="CDD" id="cd14845">
    <property type="entry name" value="L-Ala-D-Glu_peptidase_like"/>
    <property type="match status" value="1"/>
</dbReference>
<name>A0A3D9BGN6_9FLAO</name>
<feature type="domain" description="Peptidase M15C" evidence="1">
    <location>
        <begin position="272"/>
        <end position="328"/>
    </location>
</feature>
<reference evidence="2 3" key="1">
    <citation type="journal article" date="2004" name="Emerg. Infect. Dis.">
        <title>Amoebae-resisting bacteria isolated from human nasal swabs by amoebal coculture.</title>
        <authorList>
            <person name="Greub G."/>
            <person name="La Scola B."/>
            <person name="Raoult D."/>
        </authorList>
    </citation>
    <scope>NUCLEOTIDE SEQUENCE [LARGE SCALE GENOMIC DNA]</scope>
    <source>
        <strain evidence="2 3">CCUG 51329</strain>
    </source>
</reference>
<dbReference type="InterPro" id="IPR050708">
    <property type="entry name" value="T6SS_VgrG/RHS"/>
</dbReference>
<comment type="caution">
    <text evidence="2">The sequence shown here is derived from an EMBL/GenBank/DDBJ whole genome shotgun (WGS) entry which is preliminary data.</text>
</comment>
<sequence length="353" mass="40101">MLNLILKDIWKSGLGDDVSVELRERPWTTGLYYLHGDHLGTATFVTNSQGDATQFFLNLPFGETMFEQMDGSYDNPFKFNAKELDEDTGLYYYGARYYNPRLSIWYGVDPLAETMPSWSPYVYTFNNPVRYTDPTGMKPEGDYYDSKGKYLGNDGIDDNKVYQLTDRYNANFENKDVNWGGTLSEKHYTELQGKSNSGTVENMFVTGDPVSDKRIQSLHPAIRMQATNFINEANDKSEGTLIRVAQGFRTYEEQNALYAQGRTTKGSIVTKARGGQSNHNFGLAFDIVGVTNGNMDYNLDWKSLSEIGKSNGLDWGGDWKFKDMPHFENMFGKSLQELRSLPKSKKGLPILKR</sequence>
<evidence type="ECO:0000313" key="2">
    <source>
        <dbReference type="EMBL" id="REC52552.1"/>
    </source>
</evidence>
<dbReference type="Proteomes" id="UP000256924">
    <property type="component" value="Unassembled WGS sequence"/>
</dbReference>
<dbReference type="Pfam" id="PF13539">
    <property type="entry name" value="Peptidase_M15_4"/>
    <property type="match status" value="1"/>
</dbReference>
<evidence type="ECO:0000259" key="1">
    <source>
        <dbReference type="Pfam" id="PF13539"/>
    </source>
</evidence>
<accession>A0A3D9BGN6</accession>
<dbReference type="GO" id="GO:0008233">
    <property type="term" value="F:peptidase activity"/>
    <property type="evidence" value="ECO:0007669"/>
    <property type="project" value="InterPro"/>
</dbReference>
<dbReference type="EMBL" id="QNVU01000003">
    <property type="protein sequence ID" value="REC52552.1"/>
    <property type="molecule type" value="Genomic_DNA"/>
</dbReference>
<dbReference type="PANTHER" id="PTHR32305:SF15">
    <property type="entry name" value="PROTEIN RHSA-RELATED"/>
    <property type="match status" value="1"/>
</dbReference>
<proteinExistence type="predicted"/>
<dbReference type="InterPro" id="IPR009045">
    <property type="entry name" value="Zn_M74/Hedgehog-like"/>
</dbReference>
<protein>
    <recommendedName>
        <fullName evidence="1">Peptidase M15C domain-containing protein</fullName>
    </recommendedName>
</protein>
<organism evidence="2 3">
    <name type="scientific">Candidatus Chryseobacterium massiliense</name>
    <dbReference type="NCBI Taxonomy" id="204089"/>
    <lineage>
        <taxon>Bacteria</taxon>
        <taxon>Pseudomonadati</taxon>
        <taxon>Bacteroidota</taxon>
        <taxon>Flavobacteriia</taxon>
        <taxon>Flavobacteriales</taxon>
        <taxon>Weeksellaceae</taxon>
        <taxon>Chryseobacterium group</taxon>
        <taxon>Chryseobacterium</taxon>
    </lineage>
</organism>
<dbReference type="InterPro" id="IPR039561">
    <property type="entry name" value="Peptidase_M15C"/>
</dbReference>
<dbReference type="Gene3D" id="3.30.1380.10">
    <property type="match status" value="1"/>
</dbReference>
<keyword evidence="3" id="KW-1185">Reference proteome</keyword>
<gene>
    <name evidence="2" type="ORF">DRF68_02180</name>
</gene>
<dbReference type="PANTHER" id="PTHR32305">
    <property type="match status" value="1"/>
</dbReference>
<evidence type="ECO:0000313" key="3">
    <source>
        <dbReference type="Proteomes" id="UP000256924"/>
    </source>
</evidence>